<proteinExistence type="predicted"/>
<name>A0ACB7YMR7_9ERIC</name>
<gene>
    <name evidence="1" type="ORF">Vadar_013561</name>
</gene>
<sequence>MGDRLRVAVGVMGNAASMLLYAAPILTFSRVIRKKSTEEFSCIPYIIALLNCVLYTWYGLPVVSYRWENLSLVTINGAGILLEISFILTYFWFTSAREKKKVAMMILLVIILFCITATISTFVLRDHHHRKVFVGSVGLIASISMYSSPLVVMKRVIQTKSVEFMPFYLSFFSFLASCLWAAYGLLSHDIVLASPNLVGIPSGILQLVLYFMYRKKGIMEEPHKQDIEKNGEKAEQQLQSMDNEDNNGKTFYRIHGEQCPVGRDLSSELSYLFVYSRRLCWSDDDSAEWSRFKTVGGWSPTGGASTSPITRISTVFLVTQSQKVLSQ</sequence>
<evidence type="ECO:0000313" key="1">
    <source>
        <dbReference type="EMBL" id="KAH7854419.1"/>
    </source>
</evidence>
<organism evidence="1 2">
    <name type="scientific">Vaccinium darrowii</name>
    <dbReference type="NCBI Taxonomy" id="229202"/>
    <lineage>
        <taxon>Eukaryota</taxon>
        <taxon>Viridiplantae</taxon>
        <taxon>Streptophyta</taxon>
        <taxon>Embryophyta</taxon>
        <taxon>Tracheophyta</taxon>
        <taxon>Spermatophyta</taxon>
        <taxon>Magnoliopsida</taxon>
        <taxon>eudicotyledons</taxon>
        <taxon>Gunneridae</taxon>
        <taxon>Pentapetalae</taxon>
        <taxon>asterids</taxon>
        <taxon>Ericales</taxon>
        <taxon>Ericaceae</taxon>
        <taxon>Vaccinioideae</taxon>
        <taxon>Vaccinieae</taxon>
        <taxon>Vaccinium</taxon>
    </lineage>
</organism>
<evidence type="ECO:0000313" key="2">
    <source>
        <dbReference type="Proteomes" id="UP000828048"/>
    </source>
</evidence>
<reference evidence="1 2" key="1">
    <citation type="journal article" date="2021" name="Hortic Res">
        <title>High-quality reference genome and annotation aids understanding of berry development for evergreen blueberry (Vaccinium darrowii).</title>
        <authorList>
            <person name="Yu J."/>
            <person name="Hulse-Kemp A.M."/>
            <person name="Babiker E."/>
            <person name="Staton M."/>
        </authorList>
    </citation>
    <scope>NUCLEOTIDE SEQUENCE [LARGE SCALE GENOMIC DNA]</scope>
    <source>
        <strain evidence="2">cv. NJ 8807/NJ 8810</strain>
        <tissue evidence="1">Young leaf</tissue>
    </source>
</reference>
<keyword evidence="2" id="KW-1185">Reference proteome</keyword>
<protein>
    <submittedName>
        <fullName evidence="1">Uncharacterized protein</fullName>
    </submittedName>
</protein>
<accession>A0ACB7YMR7</accession>
<comment type="caution">
    <text evidence="1">The sequence shown here is derived from an EMBL/GenBank/DDBJ whole genome shotgun (WGS) entry which is preliminary data.</text>
</comment>
<dbReference type="Proteomes" id="UP000828048">
    <property type="component" value="Chromosome 11"/>
</dbReference>
<dbReference type="EMBL" id="CM037161">
    <property type="protein sequence ID" value="KAH7854419.1"/>
    <property type="molecule type" value="Genomic_DNA"/>
</dbReference>